<reference evidence="7" key="1">
    <citation type="submission" date="2009-09" db="EMBL/GenBank/DDBJ databases">
        <authorList>
            <consortium name="The Broad Institute Genome Sequencing Platform"/>
            <person name="Ward D."/>
            <person name="Feldgarden M."/>
            <person name="Earl A."/>
            <person name="Young S.K."/>
            <person name="Zeng Q."/>
            <person name="Koehrsen M."/>
            <person name="Alvarado L."/>
            <person name="Berlin A."/>
            <person name="Bochicchio J."/>
            <person name="Borenstein D."/>
            <person name="Chapman S.B."/>
            <person name="Chen Z."/>
            <person name="Engels R."/>
            <person name="Freedman E."/>
            <person name="Gellesch M."/>
            <person name="Goldberg J."/>
            <person name="Griggs A."/>
            <person name="Gujja S."/>
            <person name="Heilman E."/>
            <person name="Heiman D."/>
            <person name="Hepburn T."/>
            <person name="Howarth C."/>
            <person name="Jen D."/>
            <person name="Larson L."/>
            <person name="Lewis B."/>
            <person name="Mehta T."/>
            <person name="Park D."/>
            <person name="Pearson M."/>
            <person name="Roberts A."/>
            <person name="Saif S."/>
            <person name="Shea T."/>
            <person name="Shenoy N."/>
            <person name="Sisk P."/>
            <person name="Stolte C."/>
            <person name="Sykes S."/>
            <person name="Thomson T."/>
            <person name="Walk T."/>
            <person name="White J."/>
            <person name="Yandava C."/>
            <person name="Sibley C.D."/>
            <person name="Field T.R."/>
            <person name="Grinwis M."/>
            <person name="Eshaghurshan C.S."/>
            <person name="Surette M.G."/>
            <person name="Haas B."/>
            <person name="Nusbaum C."/>
            <person name="Birren B."/>
        </authorList>
    </citation>
    <scope>NUCLEOTIDE SEQUENCE [LARGE SCALE GENOMIC DNA]</scope>
    <source>
        <strain evidence="7">ATCC 700633</strain>
    </source>
</reference>
<dbReference type="InterPro" id="IPR010049">
    <property type="entry name" value="MTA_SAH_Nsdase"/>
</dbReference>
<evidence type="ECO:0000256" key="2">
    <source>
        <dbReference type="ARBA" id="ARBA00011974"/>
    </source>
</evidence>
<dbReference type="EMBL" id="ACRF02000016">
    <property type="protein sequence ID" value="EEW92967.1"/>
    <property type="molecule type" value="Genomic_DNA"/>
</dbReference>
<protein>
    <recommendedName>
        <fullName evidence="2">adenosylhomocysteine nucleosidase</fullName>
        <ecNumber evidence="2">3.2.2.9</ecNumber>
    </recommendedName>
</protein>
<dbReference type="GO" id="GO:0008782">
    <property type="term" value="F:adenosylhomocysteine nucleosidase activity"/>
    <property type="evidence" value="ECO:0007669"/>
    <property type="project" value="UniProtKB-EC"/>
</dbReference>
<dbReference type="EC" id="3.2.2.9" evidence="2"/>
<dbReference type="SUPFAM" id="SSF53167">
    <property type="entry name" value="Purine and uridine phosphorylases"/>
    <property type="match status" value="1"/>
</dbReference>
<keyword evidence="8" id="KW-1185">Reference proteome</keyword>
<evidence type="ECO:0000256" key="3">
    <source>
        <dbReference type="ARBA" id="ARBA00022605"/>
    </source>
</evidence>
<keyword evidence="3" id="KW-0028">Amino-acid biosynthesis</keyword>
<name>D0BLV2_9LACT</name>
<evidence type="ECO:0000256" key="5">
    <source>
        <dbReference type="ARBA" id="ARBA00023167"/>
    </source>
</evidence>
<gene>
    <name evidence="7" type="ORF">HMPREF0446_00955</name>
</gene>
<keyword evidence="5" id="KW-0486">Methionine biosynthesis</keyword>
<dbReference type="RefSeq" id="WP_006703232.1">
    <property type="nucleotide sequence ID" value="NZ_KI391971.1"/>
</dbReference>
<dbReference type="Pfam" id="PF01048">
    <property type="entry name" value="PNP_UDP_1"/>
    <property type="match status" value="1"/>
</dbReference>
<dbReference type="PANTHER" id="PTHR46832:SF1">
    <property type="entry name" value="5'-METHYLTHIOADENOSINE_S-ADENOSYLHOMOCYSTEINE NUCLEOSIDASE"/>
    <property type="match status" value="1"/>
</dbReference>
<dbReference type="AlphaFoldDB" id="D0BLV2"/>
<dbReference type="GO" id="GO:0019284">
    <property type="term" value="P:L-methionine salvage from S-adenosylmethionine"/>
    <property type="evidence" value="ECO:0007669"/>
    <property type="project" value="TreeGrafter"/>
</dbReference>
<evidence type="ECO:0000256" key="1">
    <source>
        <dbReference type="ARBA" id="ARBA00004945"/>
    </source>
</evidence>
<proteinExistence type="predicted"/>
<dbReference type="CDD" id="cd09008">
    <property type="entry name" value="MTAN"/>
    <property type="match status" value="1"/>
</dbReference>
<feature type="domain" description="Nucleoside phosphorylase" evidence="6">
    <location>
        <begin position="2"/>
        <end position="226"/>
    </location>
</feature>
<dbReference type="InterPro" id="IPR000845">
    <property type="entry name" value="Nucleoside_phosphorylase_d"/>
</dbReference>
<dbReference type="GO" id="GO:0005829">
    <property type="term" value="C:cytosol"/>
    <property type="evidence" value="ECO:0007669"/>
    <property type="project" value="TreeGrafter"/>
</dbReference>
<keyword evidence="4" id="KW-0378">Hydrolase</keyword>
<dbReference type="STRING" id="626369.HMPREF0446_00955"/>
<sequence>MKIAIVAAMKEELHPFEEHYVPRKEVFSKGPIRILEVHENLYLVQSGIGKANAAATAAWLCDKVQPDLIINTGTTGSFNENFALADVIVSTKFGYSDVDATGFDYAWGQVPQMPEFYPVDQALNEKVVRILQERITTFGIHNGFIATSDSFMSSIETVQNIRKHLPDIVASDMESTPLAQVAHFYNIPVLNVRGVSDYVGGDAPDTFEATLELASKHAFEAVCTLVEEL</sequence>
<accession>D0BLV2</accession>
<dbReference type="OrthoDB" id="9792278at2"/>
<evidence type="ECO:0000313" key="7">
    <source>
        <dbReference type="EMBL" id="EEW92967.1"/>
    </source>
</evidence>
<dbReference type="GO" id="GO:0019509">
    <property type="term" value="P:L-methionine salvage from methylthioadenosine"/>
    <property type="evidence" value="ECO:0007669"/>
    <property type="project" value="UniProtKB-UniPathway"/>
</dbReference>
<dbReference type="GO" id="GO:0008930">
    <property type="term" value="F:methylthioadenosine nucleosidase activity"/>
    <property type="evidence" value="ECO:0007669"/>
    <property type="project" value="InterPro"/>
</dbReference>
<comment type="pathway">
    <text evidence="1">Amino-acid biosynthesis; L-methionine biosynthesis via salvage pathway; S-methyl-5-thio-alpha-D-ribose 1-phosphate from S-methyl-5'-thioadenosine (hydrolase route): step 1/2.</text>
</comment>
<dbReference type="UniPathway" id="UPA00904">
    <property type="reaction ID" value="UER00871"/>
</dbReference>
<evidence type="ECO:0000313" key="8">
    <source>
        <dbReference type="Proteomes" id="UP000002939"/>
    </source>
</evidence>
<organism evidence="7 8">
    <name type="scientific">Granulicatella elegans ATCC 700633</name>
    <dbReference type="NCBI Taxonomy" id="626369"/>
    <lineage>
        <taxon>Bacteria</taxon>
        <taxon>Bacillati</taxon>
        <taxon>Bacillota</taxon>
        <taxon>Bacilli</taxon>
        <taxon>Lactobacillales</taxon>
        <taxon>Carnobacteriaceae</taxon>
        <taxon>Granulicatella</taxon>
    </lineage>
</organism>
<evidence type="ECO:0000259" key="6">
    <source>
        <dbReference type="Pfam" id="PF01048"/>
    </source>
</evidence>
<dbReference type="Proteomes" id="UP000002939">
    <property type="component" value="Unassembled WGS sequence"/>
</dbReference>
<comment type="caution">
    <text evidence="7">The sequence shown here is derived from an EMBL/GenBank/DDBJ whole genome shotgun (WGS) entry which is preliminary data.</text>
</comment>
<evidence type="ECO:0000256" key="4">
    <source>
        <dbReference type="ARBA" id="ARBA00022801"/>
    </source>
</evidence>
<dbReference type="InterPro" id="IPR035994">
    <property type="entry name" value="Nucleoside_phosphorylase_sf"/>
</dbReference>
<dbReference type="NCBIfam" id="TIGR01704">
    <property type="entry name" value="MTA_SAH-Nsdase"/>
    <property type="match status" value="1"/>
</dbReference>
<dbReference type="eggNOG" id="COG0775">
    <property type="taxonomic scope" value="Bacteria"/>
</dbReference>
<dbReference type="NCBIfam" id="NF004079">
    <property type="entry name" value="PRK05584.1"/>
    <property type="match status" value="1"/>
</dbReference>
<dbReference type="GO" id="GO:0009164">
    <property type="term" value="P:nucleoside catabolic process"/>
    <property type="evidence" value="ECO:0007669"/>
    <property type="project" value="InterPro"/>
</dbReference>
<dbReference type="Gene3D" id="3.40.50.1580">
    <property type="entry name" value="Nucleoside phosphorylase domain"/>
    <property type="match status" value="1"/>
</dbReference>
<reference evidence="7" key="2">
    <citation type="submission" date="2011-10" db="EMBL/GenBank/DDBJ databases">
        <title>The Genome Sequence of Granulicatella elegans ATCC 700633.</title>
        <authorList>
            <consortium name="The Broad Institute Genome Sequencing Platform"/>
            <consortium name="The Broad Institute Genome Sequencing Center for Infectious Disease"/>
            <person name="Earl A."/>
            <person name="Ward D."/>
            <person name="Feldgarden M."/>
            <person name="Gevers D."/>
            <person name="Sibley C.D."/>
            <person name="Field T.R."/>
            <person name="Grinwis M."/>
            <person name="Eshaghurshan C.S."/>
            <person name="Surette M.G."/>
            <person name="Young S.K."/>
            <person name="Zeng Q."/>
            <person name="Gargeya S."/>
            <person name="Fitzgerald M."/>
            <person name="Haas B."/>
            <person name="Abouelleil A."/>
            <person name="Alvarado L."/>
            <person name="Arachchi H.M."/>
            <person name="Berlin A."/>
            <person name="Brown A."/>
            <person name="Chapman S.B."/>
            <person name="Chen Z."/>
            <person name="Dunbar C."/>
            <person name="Freedman E."/>
            <person name="Gearin G."/>
            <person name="Goldberg J."/>
            <person name="Griggs A."/>
            <person name="Gujja S."/>
            <person name="Heiman D."/>
            <person name="Howarth C."/>
            <person name="Larson L."/>
            <person name="Lui A."/>
            <person name="MacDonald P.J.P."/>
            <person name="Montmayeur A."/>
            <person name="Murphy C."/>
            <person name="Neiman D."/>
            <person name="Pearson M."/>
            <person name="Priest M."/>
            <person name="Roberts A."/>
            <person name="Saif S."/>
            <person name="Shea T."/>
            <person name="Shenoy N."/>
            <person name="Sisk P."/>
            <person name="Stolte C."/>
            <person name="Sykes S."/>
            <person name="Wortman J."/>
            <person name="Nusbaum C."/>
            <person name="Birren B."/>
        </authorList>
    </citation>
    <scope>NUCLEOTIDE SEQUENCE [LARGE SCALE GENOMIC DNA]</scope>
    <source>
        <strain evidence="7">ATCC 700633</strain>
    </source>
</reference>
<dbReference type="PANTHER" id="PTHR46832">
    <property type="entry name" value="5'-METHYLTHIOADENOSINE/S-ADENOSYLHOMOCYSTEINE NUCLEOSIDASE"/>
    <property type="match status" value="1"/>
</dbReference>
<dbReference type="HOGENOM" id="CLU_031248_2_2_9"/>